<dbReference type="InterPro" id="IPR011642">
    <property type="entry name" value="Gate_dom"/>
</dbReference>
<evidence type="ECO:0000256" key="5">
    <source>
        <dbReference type="ARBA" id="ARBA00022692"/>
    </source>
</evidence>
<dbReference type="Proteomes" id="UP000183945">
    <property type="component" value="Unassembled WGS sequence"/>
</dbReference>
<dbReference type="AlphaFoldDB" id="A0A1M5DN93"/>
<dbReference type="InterPro" id="IPR027417">
    <property type="entry name" value="P-loop_NTPase"/>
</dbReference>
<keyword evidence="18" id="KW-1185">Reference proteome</keyword>
<dbReference type="SUPFAM" id="SSF52540">
    <property type="entry name" value="P-loop containing nucleoside triphosphate hydrolases"/>
    <property type="match status" value="1"/>
</dbReference>
<dbReference type="Pfam" id="PF07670">
    <property type="entry name" value="Gate"/>
    <property type="match status" value="2"/>
</dbReference>
<dbReference type="InterPro" id="IPR006073">
    <property type="entry name" value="GTP-bd"/>
</dbReference>
<feature type="transmembrane region" description="Helical" evidence="15">
    <location>
        <begin position="677"/>
        <end position="699"/>
    </location>
</feature>
<comment type="subcellular location">
    <subcellularLocation>
        <location evidence="15">Cell inner membrane</location>
        <topology evidence="15">Multi-pass membrane protein</topology>
    </subcellularLocation>
    <subcellularLocation>
        <location evidence="1">Cell membrane</location>
        <topology evidence="1">Multi-pass membrane protein</topology>
    </subcellularLocation>
</comment>
<feature type="binding site" evidence="14">
    <location>
        <position position="25"/>
    </location>
    <ligand>
        <name>Mg(2+)</name>
        <dbReference type="ChEBI" id="CHEBI:18420"/>
        <label>2</label>
    </ligand>
</feature>
<dbReference type="PROSITE" id="PS51711">
    <property type="entry name" value="G_FEOB"/>
    <property type="match status" value="1"/>
</dbReference>
<dbReference type="GO" id="GO:0015093">
    <property type="term" value="F:ferrous iron transmembrane transporter activity"/>
    <property type="evidence" value="ECO:0007669"/>
    <property type="project" value="UniProtKB-UniRule"/>
</dbReference>
<dbReference type="Gene3D" id="3.40.50.300">
    <property type="entry name" value="P-loop containing nucleotide triphosphate hydrolases"/>
    <property type="match status" value="1"/>
</dbReference>
<feature type="transmembrane region" description="Helical" evidence="15">
    <location>
        <begin position="279"/>
        <end position="299"/>
    </location>
</feature>
<dbReference type="STRING" id="1073325.SAMN05444483_10235"/>
<name>A0A1M5DN93_SALEC</name>
<feature type="transmembrane region" description="Helical" evidence="15">
    <location>
        <begin position="413"/>
        <end position="439"/>
    </location>
</feature>
<organism evidence="17 18">
    <name type="scientific">Salegentibacter echinorum</name>
    <dbReference type="NCBI Taxonomy" id="1073325"/>
    <lineage>
        <taxon>Bacteria</taxon>
        <taxon>Pseudomonadati</taxon>
        <taxon>Bacteroidota</taxon>
        <taxon>Flavobacteriia</taxon>
        <taxon>Flavobacteriales</taxon>
        <taxon>Flavobacteriaceae</taxon>
        <taxon>Salegentibacter</taxon>
    </lineage>
</organism>
<feature type="binding site" evidence="13">
    <location>
        <begin position="11"/>
        <end position="18"/>
    </location>
    <ligand>
        <name>GTP</name>
        <dbReference type="ChEBI" id="CHEBI:37565"/>
        <label>1</label>
    </ligand>
</feature>
<dbReference type="NCBIfam" id="TIGR00437">
    <property type="entry name" value="feoB"/>
    <property type="match status" value="1"/>
</dbReference>
<feature type="binding site" evidence="13">
    <location>
        <begin position="58"/>
        <end position="61"/>
    </location>
    <ligand>
        <name>GTP</name>
        <dbReference type="ChEBI" id="CHEBI:37565"/>
        <label>1</label>
    </ligand>
</feature>
<keyword evidence="14" id="KW-0460">Magnesium</keyword>
<reference evidence="18" key="1">
    <citation type="submission" date="2016-11" db="EMBL/GenBank/DDBJ databases">
        <authorList>
            <person name="Varghese N."/>
            <person name="Submissions S."/>
        </authorList>
    </citation>
    <scope>NUCLEOTIDE SEQUENCE [LARGE SCALE GENOMIC DNA]</scope>
    <source>
        <strain evidence="18">DSM 24579</strain>
    </source>
</reference>
<evidence type="ECO:0000256" key="6">
    <source>
        <dbReference type="ARBA" id="ARBA00022741"/>
    </source>
</evidence>
<feature type="transmembrane region" description="Helical" evidence="15">
    <location>
        <begin position="593"/>
        <end position="615"/>
    </location>
</feature>
<dbReference type="PRINTS" id="PR00326">
    <property type="entry name" value="GTP1OBG"/>
</dbReference>
<dbReference type="InterPro" id="IPR003373">
    <property type="entry name" value="Fe2_transport_prot-B"/>
</dbReference>
<evidence type="ECO:0000256" key="13">
    <source>
        <dbReference type="PIRSR" id="PIRSR603373-1"/>
    </source>
</evidence>
<evidence type="ECO:0000256" key="10">
    <source>
        <dbReference type="ARBA" id="ARBA00023134"/>
    </source>
</evidence>
<dbReference type="Pfam" id="PF02421">
    <property type="entry name" value="FeoB_N"/>
    <property type="match status" value="1"/>
</dbReference>
<feature type="transmembrane region" description="Helical" evidence="15">
    <location>
        <begin position="451"/>
        <end position="472"/>
    </location>
</feature>
<feature type="transmembrane region" description="Helical" evidence="15">
    <location>
        <begin position="636"/>
        <end position="657"/>
    </location>
</feature>
<feature type="binding site" evidence="14">
    <location>
        <position position="26"/>
    </location>
    <ligand>
        <name>Mg(2+)</name>
        <dbReference type="ChEBI" id="CHEBI:18420"/>
        <label>2</label>
    </ligand>
</feature>
<keyword evidence="8 15" id="KW-0408">Iron</keyword>
<keyword evidence="2 15" id="KW-0813">Transport</keyword>
<dbReference type="GO" id="GO:0005525">
    <property type="term" value="F:GTP binding"/>
    <property type="evidence" value="ECO:0007669"/>
    <property type="project" value="UniProtKB-KW"/>
</dbReference>
<evidence type="ECO:0000256" key="8">
    <source>
        <dbReference type="ARBA" id="ARBA00023004"/>
    </source>
</evidence>
<feature type="transmembrane region" description="Helical" evidence="15">
    <location>
        <begin position="509"/>
        <end position="529"/>
    </location>
</feature>
<evidence type="ECO:0000256" key="2">
    <source>
        <dbReference type="ARBA" id="ARBA00022448"/>
    </source>
</evidence>
<keyword evidence="6 13" id="KW-0547">Nucleotide-binding</keyword>
<evidence type="ECO:0000256" key="12">
    <source>
        <dbReference type="NCBIfam" id="TIGR00437"/>
    </source>
</evidence>
<dbReference type="CDD" id="cd01879">
    <property type="entry name" value="FeoB"/>
    <property type="match status" value="1"/>
</dbReference>
<keyword evidence="10 13" id="KW-0342">GTP-binding</keyword>
<evidence type="ECO:0000313" key="18">
    <source>
        <dbReference type="Proteomes" id="UP000183945"/>
    </source>
</evidence>
<dbReference type="InterPro" id="IPR050860">
    <property type="entry name" value="FeoB_GTPase"/>
</dbReference>
<keyword evidence="9" id="KW-0406">Ion transport</keyword>
<dbReference type="GO" id="GO:0005886">
    <property type="term" value="C:plasma membrane"/>
    <property type="evidence" value="ECO:0007669"/>
    <property type="project" value="UniProtKB-SubCell"/>
</dbReference>
<feature type="binding site" evidence="14">
    <location>
        <position position="22"/>
    </location>
    <ligand>
        <name>Mg(2+)</name>
        <dbReference type="ChEBI" id="CHEBI:18420"/>
        <label>1</label>
    </ligand>
</feature>
<evidence type="ECO:0000256" key="15">
    <source>
        <dbReference type="RuleBase" id="RU362098"/>
    </source>
</evidence>
<evidence type="ECO:0000259" key="16">
    <source>
        <dbReference type="PROSITE" id="PS51711"/>
    </source>
</evidence>
<protein>
    <recommendedName>
        <fullName evidence="12 15">Ferrous iron transport protein B</fullName>
    </recommendedName>
</protein>
<keyword evidence="7 15" id="KW-1133">Transmembrane helix</keyword>
<sequence>MAKQINVALIGNPNTGKTSVFNKLTGLNQKVGNYPGITVEKKEGVCKLPRNLKAHILDLPGTYSLNASSLDENLVIELLLNKSDKDYPDVAVVISDVENLKRNLLLFTQIKDLGIPTILAINMADRMERKGISLDVDLLEEHLKTKVVLVSARKNRGIDDLKEAIINYQHISNEPCVNASVVAPEYFERLRKAFPNQSIYKLWLVITQDVNFGNINRNEITHAKGFITKTETELKRLQHKETILRYQFINGALKDTLKVDANAAKDLRSRLDRILTHKVWGYVIFFGILLLIFQAIYSWSSYPMDLIDETFAHLSEWSKANFPPGVFTNLISEGIIPGIGGIVIFIPQIAFLFFFISILEETGYMSRVVFLMDRVMRKFGLSGKSVVPLVSGTACAIPAVMATRNIENWKERLITILVVPFTTCSARLPVYLIIIALVIPDETFWGFNLQGLTLMLMYFIGFGTAIGSAWILNKFLKIKNRSHFVIEMPNYKLPLGKNIAINVVEKTKAFVFGAGKIILAISIILWVLASYGPGDDFNRAEEIVTVENQPNTQLSKEELDEKIASFKLRNSYIGIMGKGIEPAVAPLGYDWKIGIALISSFAAREVFVGTLATIYSVGSDDEQTIKNRMAAEKNPILGGPLFTFASGISLLLFYAFAMQCMSTLAIVKKETNTWKWPMVQLVGMTAFAYVVSLIAFQVLK</sequence>
<dbReference type="PANTHER" id="PTHR43185:SF1">
    <property type="entry name" value="FE(2+) TRANSPORTER FEOB"/>
    <property type="match status" value="1"/>
</dbReference>
<dbReference type="Pfam" id="PF07664">
    <property type="entry name" value="FeoB_C"/>
    <property type="match status" value="1"/>
</dbReference>
<keyword evidence="4 15" id="KW-0410">Iron transport</keyword>
<dbReference type="EMBL" id="FQVT01000002">
    <property type="protein sequence ID" value="SHF68341.1"/>
    <property type="molecule type" value="Genomic_DNA"/>
</dbReference>
<gene>
    <name evidence="17" type="ORF">SAMN05444483_10235</name>
</gene>
<feature type="binding site" evidence="13">
    <location>
        <begin position="122"/>
        <end position="125"/>
    </location>
    <ligand>
        <name>GTP</name>
        <dbReference type="ChEBI" id="CHEBI:37565"/>
        <label>1</label>
    </ligand>
</feature>
<keyword evidence="5 15" id="KW-0812">Transmembrane</keyword>
<feature type="transmembrane region" description="Helical" evidence="15">
    <location>
        <begin position="335"/>
        <end position="359"/>
    </location>
</feature>
<dbReference type="PANTHER" id="PTHR43185">
    <property type="entry name" value="FERROUS IRON TRANSPORT PROTEIN B"/>
    <property type="match status" value="1"/>
</dbReference>
<feature type="domain" description="FeoB-type G" evidence="16">
    <location>
        <begin position="4"/>
        <end position="171"/>
    </location>
</feature>
<dbReference type="InterPro" id="IPR030389">
    <property type="entry name" value="G_FEOB_dom"/>
</dbReference>
<feature type="binding site" evidence="13">
    <location>
        <begin position="36"/>
        <end position="40"/>
    </location>
    <ligand>
        <name>GTP</name>
        <dbReference type="ChEBI" id="CHEBI:37565"/>
        <label>1</label>
    </ligand>
</feature>
<comment type="similarity">
    <text evidence="15">Belongs to the TRAFAC class TrmE-Era-EngA-EngB-Septin-like GTPase superfamily. FeoB GTPase (TC 9.A.8) family.</text>
</comment>
<accession>A0A1M5DN93</accession>
<evidence type="ECO:0000256" key="1">
    <source>
        <dbReference type="ARBA" id="ARBA00004651"/>
    </source>
</evidence>
<keyword evidence="14" id="KW-0479">Metal-binding</keyword>
<dbReference type="InterPro" id="IPR011640">
    <property type="entry name" value="Fe2_transport_prot_B_C"/>
</dbReference>
<comment type="function">
    <text evidence="15">Probable transporter of a GTP-driven Fe(2+) uptake system.</text>
</comment>
<evidence type="ECO:0000313" key="17">
    <source>
        <dbReference type="EMBL" id="SHF68341.1"/>
    </source>
</evidence>
<dbReference type="RefSeq" id="WP_072876948.1">
    <property type="nucleotide sequence ID" value="NZ_FQVT01000002.1"/>
</dbReference>
<evidence type="ECO:0000256" key="3">
    <source>
        <dbReference type="ARBA" id="ARBA00022475"/>
    </source>
</evidence>
<keyword evidence="11 15" id="KW-0472">Membrane</keyword>
<proteinExistence type="inferred from homology"/>
<dbReference type="GO" id="GO:0046872">
    <property type="term" value="F:metal ion binding"/>
    <property type="evidence" value="ECO:0007669"/>
    <property type="project" value="UniProtKB-KW"/>
</dbReference>
<evidence type="ECO:0000256" key="4">
    <source>
        <dbReference type="ARBA" id="ARBA00022496"/>
    </source>
</evidence>
<evidence type="ECO:0000256" key="7">
    <source>
        <dbReference type="ARBA" id="ARBA00022989"/>
    </source>
</evidence>
<evidence type="ECO:0000256" key="11">
    <source>
        <dbReference type="ARBA" id="ARBA00023136"/>
    </source>
</evidence>
<evidence type="ECO:0000256" key="14">
    <source>
        <dbReference type="PIRSR" id="PIRSR603373-2"/>
    </source>
</evidence>
<evidence type="ECO:0000256" key="9">
    <source>
        <dbReference type="ARBA" id="ARBA00023065"/>
    </source>
</evidence>
<keyword evidence="3" id="KW-1003">Cell membrane</keyword>
<dbReference type="OrthoDB" id="9809127at2"/>